<organism evidence="2 3">
    <name type="scientific">Liparis tanakae</name>
    <name type="common">Tanaka's snailfish</name>
    <dbReference type="NCBI Taxonomy" id="230148"/>
    <lineage>
        <taxon>Eukaryota</taxon>
        <taxon>Metazoa</taxon>
        <taxon>Chordata</taxon>
        <taxon>Craniata</taxon>
        <taxon>Vertebrata</taxon>
        <taxon>Euteleostomi</taxon>
        <taxon>Actinopterygii</taxon>
        <taxon>Neopterygii</taxon>
        <taxon>Teleostei</taxon>
        <taxon>Neoteleostei</taxon>
        <taxon>Acanthomorphata</taxon>
        <taxon>Eupercaria</taxon>
        <taxon>Perciformes</taxon>
        <taxon>Cottioidei</taxon>
        <taxon>Cottales</taxon>
        <taxon>Liparidae</taxon>
        <taxon>Liparis</taxon>
    </lineage>
</organism>
<evidence type="ECO:0000256" key="1">
    <source>
        <dbReference type="SAM" id="Phobius"/>
    </source>
</evidence>
<keyword evidence="1" id="KW-0472">Membrane</keyword>
<reference evidence="2 3" key="1">
    <citation type="submission" date="2019-03" db="EMBL/GenBank/DDBJ databases">
        <title>First draft genome of Liparis tanakae, snailfish: a comprehensive survey of snailfish specific genes.</title>
        <authorList>
            <person name="Kim W."/>
            <person name="Song I."/>
            <person name="Jeong J.-H."/>
            <person name="Kim D."/>
            <person name="Kim S."/>
            <person name="Ryu S."/>
            <person name="Song J.Y."/>
            <person name="Lee S.K."/>
        </authorList>
    </citation>
    <scope>NUCLEOTIDE SEQUENCE [LARGE SCALE GENOMIC DNA]</scope>
    <source>
        <tissue evidence="2">Muscle</tissue>
    </source>
</reference>
<sequence>MERETLRDSVIAACGVRAAGLDGHPSDGRLVRIAIGHQLLQLQGPPANEAERRAHGAGAIHVTFPQRSQGVGVVEGDATLLKVKAQAEPGGQRVGEAGGGGGAGAVGDGVPGPVPVAAAVVVVAVLGQVDLTHPHREEAERRSGVQSILRPAVMAAVRIILSKPFLLTQSPDLPPPDLPHPDLSLTLTFLTMTFLTLTFLTLTFLPLTFLTLTFLT</sequence>
<proteinExistence type="predicted"/>
<keyword evidence="3" id="KW-1185">Reference proteome</keyword>
<accession>A0A4Z2FPF3</accession>
<protein>
    <submittedName>
        <fullName evidence="2">Uncharacterized protein</fullName>
    </submittedName>
</protein>
<dbReference type="AlphaFoldDB" id="A0A4Z2FPF3"/>
<keyword evidence="1" id="KW-1133">Transmembrane helix</keyword>
<keyword evidence="1" id="KW-0812">Transmembrane</keyword>
<dbReference type="EMBL" id="SRLO01001021">
    <property type="protein sequence ID" value="TNN42663.1"/>
    <property type="molecule type" value="Genomic_DNA"/>
</dbReference>
<feature type="transmembrane region" description="Helical" evidence="1">
    <location>
        <begin position="187"/>
        <end position="215"/>
    </location>
</feature>
<evidence type="ECO:0000313" key="2">
    <source>
        <dbReference type="EMBL" id="TNN42663.1"/>
    </source>
</evidence>
<gene>
    <name evidence="2" type="ORF">EYF80_047160</name>
</gene>
<dbReference type="Proteomes" id="UP000314294">
    <property type="component" value="Unassembled WGS sequence"/>
</dbReference>
<comment type="caution">
    <text evidence="2">The sequence shown here is derived from an EMBL/GenBank/DDBJ whole genome shotgun (WGS) entry which is preliminary data.</text>
</comment>
<evidence type="ECO:0000313" key="3">
    <source>
        <dbReference type="Proteomes" id="UP000314294"/>
    </source>
</evidence>
<name>A0A4Z2FPF3_9TELE</name>